<name>A0A438F0V1_VITVI</name>
<dbReference type="AlphaFoldDB" id="A0A438F0V1"/>
<dbReference type="Proteomes" id="UP000288805">
    <property type="component" value="Unassembled WGS sequence"/>
</dbReference>
<gene>
    <name evidence="1" type="ORF">CK203_068940</name>
</gene>
<accession>A0A438F0V1</accession>
<dbReference type="PROSITE" id="PS51450">
    <property type="entry name" value="LRR"/>
    <property type="match status" value="1"/>
</dbReference>
<evidence type="ECO:0000313" key="2">
    <source>
        <dbReference type="Proteomes" id="UP000288805"/>
    </source>
</evidence>
<comment type="caution">
    <text evidence="1">The sequence shown here is derived from an EMBL/GenBank/DDBJ whole genome shotgun (WGS) entry which is preliminary data.</text>
</comment>
<protein>
    <submittedName>
        <fullName evidence="1">Uncharacterized protein</fullName>
    </submittedName>
</protein>
<dbReference type="SUPFAM" id="SSF52047">
    <property type="entry name" value="RNI-like"/>
    <property type="match status" value="1"/>
</dbReference>
<proteinExistence type="predicted"/>
<dbReference type="PANTHER" id="PTHR47818">
    <property type="entry name" value="RNI-LIKE SUPERFAMILY PROTEIN"/>
    <property type="match status" value="1"/>
</dbReference>
<dbReference type="Pfam" id="PF13516">
    <property type="entry name" value="LRR_6"/>
    <property type="match status" value="1"/>
</dbReference>
<sequence>MIMQITGWLFNFNQRSSTWPLPSFGLGKSLQLLRVLNLRYPSWHGYLFDFRGNNLCKDDADSLKYALIYMPNLEILDLSDNPIEDDGISSLIPYFVEASERHSPLADLSLGTVIFPAME</sequence>
<dbReference type="InterPro" id="IPR001611">
    <property type="entry name" value="Leu-rich_rpt"/>
</dbReference>
<evidence type="ECO:0000313" key="1">
    <source>
        <dbReference type="EMBL" id="RVW53607.1"/>
    </source>
</evidence>
<dbReference type="PANTHER" id="PTHR47818:SF2">
    <property type="entry name" value="F-BOX DOMAIN-CONTAINING PROTEIN"/>
    <property type="match status" value="1"/>
</dbReference>
<dbReference type="EMBL" id="QGNW01001142">
    <property type="protein sequence ID" value="RVW53607.1"/>
    <property type="molecule type" value="Genomic_DNA"/>
</dbReference>
<reference evidence="1 2" key="1">
    <citation type="journal article" date="2018" name="PLoS Genet.">
        <title>Population sequencing reveals clonal diversity and ancestral inbreeding in the grapevine cultivar Chardonnay.</title>
        <authorList>
            <person name="Roach M.J."/>
            <person name="Johnson D.L."/>
            <person name="Bohlmann J."/>
            <person name="van Vuuren H.J."/>
            <person name="Jones S.J."/>
            <person name="Pretorius I.S."/>
            <person name="Schmidt S.A."/>
            <person name="Borneman A.R."/>
        </authorList>
    </citation>
    <scope>NUCLEOTIDE SEQUENCE [LARGE SCALE GENOMIC DNA]</scope>
    <source>
        <strain evidence="2">cv. Chardonnay</strain>
        <tissue evidence="1">Leaf</tissue>
    </source>
</reference>
<dbReference type="Gene3D" id="3.80.10.10">
    <property type="entry name" value="Ribonuclease Inhibitor"/>
    <property type="match status" value="1"/>
</dbReference>
<organism evidence="1 2">
    <name type="scientific">Vitis vinifera</name>
    <name type="common">Grape</name>
    <dbReference type="NCBI Taxonomy" id="29760"/>
    <lineage>
        <taxon>Eukaryota</taxon>
        <taxon>Viridiplantae</taxon>
        <taxon>Streptophyta</taxon>
        <taxon>Embryophyta</taxon>
        <taxon>Tracheophyta</taxon>
        <taxon>Spermatophyta</taxon>
        <taxon>Magnoliopsida</taxon>
        <taxon>eudicotyledons</taxon>
        <taxon>Gunneridae</taxon>
        <taxon>Pentapetalae</taxon>
        <taxon>rosids</taxon>
        <taxon>Vitales</taxon>
        <taxon>Vitaceae</taxon>
        <taxon>Viteae</taxon>
        <taxon>Vitis</taxon>
    </lineage>
</organism>
<dbReference type="InterPro" id="IPR032675">
    <property type="entry name" value="LRR_dom_sf"/>
</dbReference>